<evidence type="ECO:0000313" key="2">
    <source>
        <dbReference type="EMBL" id="KAK5953826.1"/>
    </source>
</evidence>
<comment type="caution">
    <text evidence="2">The sequence shown here is derived from an EMBL/GenBank/DDBJ whole genome shotgun (WGS) entry which is preliminary data.</text>
</comment>
<feature type="compositionally biased region" description="Acidic residues" evidence="1">
    <location>
        <begin position="207"/>
        <end position="218"/>
    </location>
</feature>
<feature type="region of interest" description="Disordered" evidence="1">
    <location>
        <begin position="204"/>
        <end position="227"/>
    </location>
</feature>
<name>A0AAN8I7U9_9EURO</name>
<organism evidence="2 3">
    <name type="scientific">Knufia fluminis</name>
    <dbReference type="NCBI Taxonomy" id="191047"/>
    <lineage>
        <taxon>Eukaryota</taxon>
        <taxon>Fungi</taxon>
        <taxon>Dikarya</taxon>
        <taxon>Ascomycota</taxon>
        <taxon>Pezizomycotina</taxon>
        <taxon>Eurotiomycetes</taxon>
        <taxon>Chaetothyriomycetidae</taxon>
        <taxon>Chaetothyriales</taxon>
        <taxon>Trichomeriaceae</taxon>
        <taxon>Knufia</taxon>
    </lineage>
</organism>
<proteinExistence type="predicted"/>
<dbReference type="AlphaFoldDB" id="A0AAN8I7U9"/>
<sequence length="227" mass="25650">MNPNQPEWMTHTRRLPNIGSKEQYEFLPGTPEHFLYKTNGPQPPPFDPILMQDVPVPMDTTDDQDEILSYLREEAMVTLMESFIEPSWSLVLRPSNPSRLDGLTCGTSVEAEAAESQAKTKRYEELTKEQRQHFRPGARDPMIRGGDELEPPLIKQDQADDSAGLCVRGDELDGDQYVETAPPLGLGEALEGIERLNMLDNAQAATDEPEQTLDEETWSEWLHEVQS</sequence>
<gene>
    <name evidence="2" type="ORF">OHC33_005096</name>
</gene>
<accession>A0AAN8I7U9</accession>
<keyword evidence="3" id="KW-1185">Reference proteome</keyword>
<protein>
    <submittedName>
        <fullName evidence="2">Uncharacterized protein</fullName>
    </submittedName>
</protein>
<feature type="region of interest" description="Disordered" evidence="1">
    <location>
        <begin position="111"/>
        <end position="144"/>
    </location>
</feature>
<evidence type="ECO:0000256" key="1">
    <source>
        <dbReference type="SAM" id="MobiDB-lite"/>
    </source>
</evidence>
<evidence type="ECO:0000313" key="3">
    <source>
        <dbReference type="Proteomes" id="UP001316803"/>
    </source>
</evidence>
<dbReference type="EMBL" id="JAKLMC020000010">
    <property type="protein sequence ID" value="KAK5953826.1"/>
    <property type="molecule type" value="Genomic_DNA"/>
</dbReference>
<feature type="compositionally biased region" description="Basic and acidic residues" evidence="1">
    <location>
        <begin position="121"/>
        <end position="144"/>
    </location>
</feature>
<reference evidence="2 3" key="1">
    <citation type="submission" date="2022-12" db="EMBL/GenBank/DDBJ databases">
        <title>Genomic features and morphological characterization of a novel Knufia sp. strain isolated from spacecraft assembly facility.</title>
        <authorList>
            <person name="Teixeira M."/>
            <person name="Chander A.M."/>
            <person name="Stajich J.E."/>
            <person name="Venkateswaran K."/>
        </authorList>
    </citation>
    <scope>NUCLEOTIDE SEQUENCE [LARGE SCALE GENOMIC DNA]</scope>
    <source>
        <strain evidence="2 3">FJI-L2-BK-P2</strain>
    </source>
</reference>
<dbReference type="Proteomes" id="UP001316803">
    <property type="component" value="Unassembled WGS sequence"/>
</dbReference>